<dbReference type="Gene3D" id="1.10.238.10">
    <property type="entry name" value="EF-hand"/>
    <property type="match status" value="1"/>
</dbReference>
<dbReference type="SUPFAM" id="SSF47473">
    <property type="entry name" value="EF-hand"/>
    <property type="match status" value="1"/>
</dbReference>
<evidence type="ECO:0000256" key="6">
    <source>
        <dbReference type="ARBA" id="ARBA00023288"/>
    </source>
</evidence>
<dbReference type="InterPro" id="IPR028846">
    <property type="entry name" value="Recoverin"/>
</dbReference>
<feature type="domain" description="EF-hand" evidence="7">
    <location>
        <begin position="62"/>
        <end position="97"/>
    </location>
</feature>
<evidence type="ECO:0000256" key="5">
    <source>
        <dbReference type="ARBA" id="ARBA00022837"/>
    </source>
</evidence>
<evidence type="ECO:0000313" key="9">
    <source>
        <dbReference type="Proteomes" id="UP001158576"/>
    </source>
</evidence>
<name>A0ABN7T2T4_OIKDI</name>
<dbReference type="SMART" id="SM00054">
    <property type="entry name" value="EFh"/>
    <property type="match status" value="2"/>
</dbReference>
<keyword evidence="4" id="KW-0677">Repeat</keyword>
<dbReference type="PANTHER" id="PTHR23055">
    <property type="entry name" value="CALCIUM BINDING PROTEINS"/>
    <property type="match status" value="1"/>
</dbReference>
<proteinExistence type="inferred from homology"/>
<accession>A0ABN7T2T4</accession>
<evidence type="ECO:0000256" key="4">
    <source>
        <dbReference type="ARBA" id="ARBA00022737"/>
    </source>
</evidence>
<keyword evidence="6" id="KW-0449">Lipoprotein</keyword>
<dbReference type="PRINTS" id="PR00450">
    <property type="entry name" value="RECOVERIN"/>
</dbReference>
<sequence length="134" mass="15018">MWDCPAGELSREDFIDIYASFFEKGDACDFANIIFKVFDINGDGTIDFEEFLSALSITSKGTMDEKLEWAFQVYDVDNTGTINREKMKQIVRAMITMAGDKNPQEDDGNGMLSKEDFISAAKRGEGIIQALSFL</sequence>
<keyword evidence="3" id="KW-0479">Metal-binding</keyword>
<keyword evidence="9" id="KW-1185">Reference proteome</keyword>
<reference evidence="8 9" key="1">
    <citation type="submission" date="2021-04" db="EMBL/GenBank/DDBJ databases">
        <authorList>
            <person name="Bliznina A."/>
        </authorList>
    </citation>
    <scope>NUCLEOTIDE SEQUENCE [LARGE SCALE GENOMIC DNA]</scope>
</reference>
<feature type="domain" description="EF-hand" evidence="7">
    <location>
        <begin position="26"/>
        <end position="61"/>
    </location>
</feature>
<dbReference type="EMBL" id="OU015567">
    <property type="protein sequence ID" value="CAG5109983.1"/>
    <property type="molecule type" value="Genomic_DNA"/>
</dbReference>
<dbReference type="InterPro" id="IPR018247">
    <property type="entry name" value="EF_Hand_1_Ca_BS"/>
</dbReference>
<keyword evidence="5" id="KW-0106">Calcium</keyword>
<evidence type="ECO:0000256" key="2">
    <source>
        <dbReference type="ARBA" id="ARBA00022707"/>
    </source>
</evidence>
<dbReference type="PROSITE" id="PS00018">
    <property type="entry name" value="EF_HAND_1"/>
    <property type="match status" value="1"/>
</dbReference>
<dbReference type="InterPro" id="IPR011992">
    <property type="entry name" value="EF-hand-dom_pair"/>
</dbReference>
<evidence type="ECO:0000256" key="1">
    <source>
        <dbReference type="ARBA" id="ARBA00006049"/>
    </source>
</evidence>
<dbReference type="CDD" id="cd00051">
    <property type="entry name" value="EFh"/>
    <property type="match status" value="1"/>
</dbReference>
<evidence type="ECO:0000259" key="7">
    <source>
        <dbReference type="PROSITE" id="PS50222"/>
    </source>
</evidence>
<keyword evidence="2" id="KW-0519">Myristate</keyword>
<dbReference type="PANTHER" id="PTHR23055:SF178">
    <property type="entry name" value="NEUROCALCIN HOMOLOG"/>
    <property type="match status" value="1"/>
</dbReference>
<dbReference type="InterPro" id="IPR002048">
    <property type="entry name" value="EF_hand_dom"/>
</dbReference>
<comment type="similarity">
    <text evidence="1">Belongs to the recoverin family.</text>
</comment>
<gene>
    <name evidence="8" type="ORF">OKIOD_LOCUS13206</name>
</gene>
<evidence type="ECO:0000313" key="8">
    <source>
        <dbReference type="EMBL" id="CAG5109983.1"/>
    </source>
</evidence>
<dbReference type="Proteomes" id="UP001158576">
    <property type="component" value="Chromosome 2"/>
</dbReference>
<dbReference type="PROSITE" id="PS50222">
    <property type="entry name" value="EF_HAND_2"/>
    <property type="match status" value="2"/>
</dbReference>
<evidence type="ECO:0000256" key="3">
    <source>
        <dbReference type="ARBA" id="ARBA00022723"/>
    </source>
</evidence>
<dbReference type="Pfam" id="PF00036">
    <property type="entry name" value="EF-hand_1"/>
    <property type="match status" value="1"/>
</dbReference>
<organism evidence="8 9">
    <name type="scientific">Oikopleura dioica</name>
    <name type="common">Tunicate</name>
    <dbReference type="NCBI Taxonomy" id="34765"/>
    <lineage>
        <taxon>Eukaryota</taxon>
        <taxon>Metazoa</taxon>
        <taxon>Chordata</taxon>
        <taxon>Tunicata</taxon>
        <taxon>Appendicularia</taxon>
        <taxon>Copelata</taxon>
        <taxon>Oikopleuridae</taxon>
        <taxon>Oikopleura</taxon>
    </lineage>
</organism>
<protein>
    <submittedName>
        <fullName evidence="8">Oidioi.mRNA.OKI2018_I69.chr2.g4441.t1.cds</fullName>
    </submittedName>
</protein>